<gene>
    <name evidence="1" type="ORF">MSG28_012971</name>
</gene>
<sequence length="503" mass="57043">MLLLKRKPDTMIHTLVFCGAVLLCAWALTWTYGRRARALLAGLPGYTQLPIIGNLHKVVGDNEFVSDPEDVKAVNNAFIEKPFYYSFGRIWLGNGLVTAPGSIWKRNIKKLAGTFTGSIVDGYQEIFNTQALKLVNNLKEEVENAPFNIMHKYLAYTTLETICQTALGVARISESMVTKEYYEAFTRTLELLIRRGLNILMHPDRVYRLMPAYKELVKCVGVLHNVSNTVISNRRKEFTHRKQNGTYEHKDHENAKTKFRSFLDILLELSEADPSMTEEQIRAEVDTIIVGGQETVATTLLFTILMIGSKPDVQEKLHTEIKSIFGDSKRSVLKEDLVRMTYCEALIYETLRLYPPVPMVMRDADHDLKLQSCTVPKGTACAVNALGAGLSRRLWGPDAHEFRPERWLRGGPPHPAAFLAFSYGKRACIGKRYAMALLKTILVYCVRELEFISEADKLRLKVDIALKPEHANATRRLPQHAHTQERSRAPEKKGYEIARNMSS</sequence>
<comment type="caution">
    <text evidence="1">The sequence shown here is derived from an EMBL/GenBank/DDBJ whole genome shotgun (WGS) entry which is preliminary data.</text>
</comment>
<protein>
    <submittedName>
        <fullName evidence="1">Uncharacterized protein</fullName>
    </submittedName>
</protein>
<name>A0ACC0KRI5_CHOFU</name>
<dbReference type="Proteomes" id="UP001064048">
    <property type="component" value="Chromosome 23"/>
</dbReference>
<evidence type="ECO:0000313" key="1">
    <source>
        <dbReference type="EMBL" id="KAI8439113.1"/>
    </source>
</evidence>
<organism evidence="1 2">
    <name type="scientific">Choristoneura fumiferana</name>
    <name type="common">Spruce budworm moth</name>
    <name type="synonym">Archips fumiferana</name>
    <dbReference type="NCBI Taxonomy" id="7141"/>
    <lineage>
        <taxon>Eukaryota</taxon>
        <taxon>Metazoa</taxon>
        <taxon>Ecdysozoa</taxon>
        <taxon>Arthropoda</taxon>
        <taxon>Hexapoda</taxon>
        <taxon>Insecta</taxon>
        <taxon>Pterygota</taxon>
        <taxon>Neoptera</taxon>
        <taxon>Endopterygota</taxon>
        <taxon>Lepidoptera</taxon>
        <taxon>Glossata</taxon>
        <taxon>Ditrysia</taxon>
        <taxon>Tortricoidea</taxon>
        <taxon>Tortricidae</taxon>
        <taxon>Tortricinae</taxon>
        <taxon>Choristoneura</taxon>
    </lineage>
</organism>
<keyword evidence="2" id="KW-1185">Reference proteome</keyword>
<evidence type="ECO:0000313" key="2">
    <source>
        <dbReference type="Proteomes" id="UP001064048"/>
    </source>
</evidence>
<reference evidence="1 2" key="1">
    <citation type="journal article" date="2022" name="Genome Biol. Evol.">
        <title>The Spruce Budworm Genome: Reconstructing the Evolutionary History of Antifreeze Proteins.</title>
        <authorList>
            <person name="Beliveau C."/>
            <person name="Gagne P."/>
            <person name="Picq S."/>
            <person name="Vernygora O."/>
            <person name="Keeling C.I."/>
            <person name="Pinkney K."/>
            <person name="Doucet D."/>
            <person name="Wen F."/>
            <person name="Johnston J.S."/>
            <person name="Maaroufi H."/>
            <person name="Boyle B."/>
            <person name="Laroche J."/>
            <person name="Dewar K."/>
            <person name="Juretic N."/>
            <person name="Blackburn G."/>
            <person name="Nisole A."/>
            <person name="Brunet B."/>
            <person name="Brandao M."/>
            <person name="Lumley L."/>
            <person name="Duan J."/>
            <person name="Quan G."/>
            <person name="Lucarotti C.J."/>
            <person name="Roe A.D."/>
            <person name="Sperling F.A.H."/>
            <person name="Levesque R.C."/>
            <person name="Cusson M."/>
        </authorList>
    </citation>
    <scope>NUCLEOTIDE SEQUENCE [LARGE SCALE GENOMIC DNA]</scope>
    <source>
        <strain evidence="1">Glfc:IPQL:Cfum</strain>
    </source>
</reference>
<accession>A0ACC0KRI5</accession>
<dbReference type="EMBL" id="CM046123">
    <property type="protein sequence ID" value="KAI8439113.1"/>
    <property type="molecule type" value="Genomic_DNA"/>
</dbReference>
<proteinExistence type="predicted"/>